<sequence>MSEKKLEEMTLEERFRIETEFYNEEYGKKLGLNSVQRLLAGDEHRSIYPDKEWNMFVISLILAFNSMDRLSFLFDKKMYDEVTYEVDAEWTWRVMIDAHENARRVAIFHPPSKEETPLVENFAYLSFPPCYKCIPTVGSAMNQQLFGKSGTCMWNHVNDFTRETQWIHGFHIESGVPSRGWILASEEELEERYDAEDLVLYQGVGYGKHASREEYFKIEPNMDVLKYGGNGEVDKGTEFLGRMVTGTPKGEMSGRLDRRHFATGVKIRDMPKVTWDCFDWAKATNEFVKDMRLELLPEFQNATMYTSAVTTLVAFMAQDYCISSSLIWYYVYLGFFVPELVGINYSPYAMYPFPTVFNVFRQVALEIYSERMTNLTTGYEVYQPVQLSEKKVPLIWRSKKNFWDAGAPGADIILNVPRGAILPPKAIFRMIPPTLKKGLNIRQFLAKPPSKEFWELLESDEVGVNRETGEFPSLEDVFRIQFVTDPTYEPIPVNKFPKMDFAVGQVWPLDMTVEKVEIMVNEGYSGLGDNIEHFSKLADKKMGKKVDEVPPFKPLSEYAKWYRKELGEVHPIYLEYL</sequence>
<reference evidence="1 2" key="1">
    <citation type="journal article" date="2019" name="Nat. Microbiol.">
        <title>Wide diversity of methane and short-chain alkane metabolisms in uncultured archaea.</title>
        <authorList>
            <person name="Borrel G."/>
            <person name="Adam P.S."/>
            <person name="McKay L.J."/>
            <person name="Chen L.X."/>
            <person name="Sierra-Garcia I.N."/>
            <person name="Sieber C.M."/>
            <person name="Letourneur Q."/>
            <person name="Ghozlane A."/>
            <person name="Andersen G.L."/>
            <person name="Li W.J."/>
            <person name="Hallam S.J."/>
            <person name="Muyzer G."/>
            <person name="de Oliveira V.M."/>
            <person name="Inskeep W.P."/>
            <person name="Banfield J.F."/>
            <person name="Gribaldo S."/>
        </authorList>
    </citation>
    <scope>NUCLEOTIDE SEQUENCE [LARGE SCALE GENOMIC DNA]</scope>
    <source>
        <strain evidence="1">NM1a</strain>
    </source>
</reference>
<name>A0A520KS12_METT2</name>
<evidence type="ECO:0000313" key="1">
    <source>
        <dbReference type="EMBL" id="RZN64265.1"/>
    </source>
</evidence>
<dbReference type="AlphaFoldDB" id="A0A520KS12"/>
<gene>
    <name evidence="1" type="ORF">EF806_05020</name>
</gene>
<accession>A0A520KS12</accession>
<comment type="caution">
    <text evidence="1">The sequence shown here is derived from an EMBL/GenBank/DDBJ whole genome shotgun (WGS) entry which is preliminary data.</text>
</comment>
<evidence type="ECO:0000313" key="2">
    <source>
        <dbReference type="Proteomes" id="UP000317158"/>
    </source>
</evidence>
<protein>
    <submittedName>
        <fullName evidence="1">Uncharacterized protein</fullName>
    </submittedName>
</protein>
<dbReference type="EMBL" id="RXIF01000008">
    <property type="protein sequence ID" value="RZN64265.1"/>
    <property type="molecule type" value="Genomic_DNA"/>
</dbReference>
<dbReference type="Proteomes" id="UP000317158">
    <property type="component" value="Unassembled WGS sequence"/>
</dbReference>
<proteinExistence type="predicted"/>
<organism evidence="1 2">
    <name type="scientific">Methanoliparum thermophilum</name>
    <dbReference type="NCBI Taxonomy" id="2491083"/>
    <lineage>
        <taxon>Archaea</taxon>
        <taxon>Methanobacteriati</taxon>
        <taxon>Methanobacteriota</taxon>
        <taxon>Candidatus Methanoliparia</taxon>
        <taxon>Candidatus Methanoliparales</taxon>
        <taxon>Candidatus Methanoliparaceae</taxon>
        <taxon>Candidatus Methanoliparum</taxon>
    </lineage>
</organism>